<feature type="compositionally biased region" description="Basic and acidic residues" evidence="1">
    <location>
        <begin position="56"/>
        <end position="65"/>
    </location>
</feature>
<keyword evidence="3" id="KW-1185">Reference proteome</keyword>
<name>A0AAN9J0R5_CROPI</name>
<dbReference type="AlphaFoldDB" id="A0AAN9J0R5"/>
<protein>
    <submittedName>
        <fullName evidence="2">Uncharacterized protein</fullName>
    </submittedName>
</protein>
<feature type="region of interest" description="Disordered" evidence="1">
    <location>
        <begin position="1"/>
        <end position="65"/>
    </location>
</feature>
<reference evidence="2 3" key="1">
    <citation type="submission" date="2024-01" db="EMBL/GenBank/DDBJ databases">
        <title>The genomes of 5 underutilized Papilionoideae crops provide insights into root nodulation and disease resistanc.</title>
        <authorList>
            <person name="Yuan L."/>
        </authorList>
    </citation>
    <scope>NUCLEOTIDE SEQUENCE [LARGE SCALE GENOMIC DNA]</scope>
    <source>
        <strain evidence="2">ZHUSHIDOU_FW_LH</strain>
        <tissue evidence="2">Leaf</tissue>
    </source>
</reference>
<dbReference type="EMBL" id="JAYWIO010000001">
    <property type="protein sequence ID" value="KAK7289679.1"/>
    <property type="molecule type" value="Genomic_DNA"/>
</dbReference>
<accession>A0AAN9J0R5</accession>
<dbReference type="Proteomes" id="UP001372338">
    <property type="component" value="Unassembled WGS sequence"/>
</dbReference>
<sequence>MLVREIDDGAKADANVASGEGGGGEGADEEGEGEPEVEGLEGFGFKEEEGESEEDGRERKGEKRSGLVGLLKEGWGSVTVLVPLPTLLECKRWRCGTRPVQ</sequence>
<organism evidence="2 3">
    <name type="scientific">Crotalaria pallida</name>
    <name type="common">Smooth rattlebox</name>
    <name type="synonym">Crotalaria striata</name>
    <dbReference type="NCBI Taxonomy" id="3830"/>
    <lineage>
        <taxon>Eukaryota</taxon>
        <taxon>Viridiplantae</taxon>
        <taxon>Streptophyta</taxon>
        <taxon>Embryophyta</taxon>
        <taxon>Tracheophyta</taxon>
        <taxon>Spermatophyta</taxon>
        <taxon>Magnoliopsida</taxon>
        <taxon>eudicotyledons</taxon>
        <taxon>Gunneridae</taxon>
        <taxon>Pentapetalae</taxon>
        <taxon>rosids</taxon>
        <taxon>fabids</taxon>
        <taxon>Fabales</taxon>
        <taxon>Fabaceae</taxon>
        <taxon>Papilionoideae</taxon>
        <taxon>50 kb inversion clade</taxon>
        <taxon>genistoids sensu lato</taxon>
        <taxon>core genistoids</taxon>
        <taxon>Crotalarieae</taxon>
        <taxon>Crotalaria</taxon>
    </lineage>
</organism>
<evidence type="ECO:0000313" key="2">
    <source>
        <dbReference type="EMBL" id="KAK7289679.1"/>
    </source>
</evidence>
<feature type="compositionally biased region" description="Acidic residues" evidence="1">
    <location>
        <begin position="26"/>
        <end position="39"/>
    </location>
</feature>
<gene>
    <name evidence="2" type="ORF">RIF29_03508</name>
</gene>
<evidence type="ECO:0000256" key="1">
    <source>
        <dbReference type="SAM" id="MobiDB-lite"/>
    </source>
</evidence>
<comment type="caution">
    <text evidence="2">The sequence shown here is derived from an EMBL/GenBank/DDBJ whole genome shotgun (WGS) entry which is preliminary data.</text>
</comment>
<feature type="compositionally biased region" description="Basic and acidic residues" evidence="1">
    <location>
        <begin position="1"/>
        <end position="11"/>
    </location>
</feature>
<evidence type="ECO:0000313" key="3">
    <source>
        <dbReference type="Proteomes" id="UP001372338"/>
    </source>
</evidence>
<proteinExistence type="predicted"/>